<gene>
    <name evidence="4" type="ORF">H1Z91_08650</name>
</gene>
<dbReference type="EMBL" id="JACEIT010000012">
    <property type="protein sequence ID" value="MBA4546406.1"/>
    <property type="molecule type" value="Genomic_DNA"/>
</dbReference>
<proteinExistence type="inferred from homology"/>
<sequence length="208" mass="24212">MMRKKTFYQLFGKRILDILLSGIALIVLSPIILIVGFLVRIKLGSPIIFKQERPGKSEKIFSMYKFRTMTDERDHNGEYLPDEIRLTKFGKILRATSLDELPELWNILKGDMSIVGPRPLLVEYLPLYSERQRKRHNVRPGLTGLAQVNGRNAISWEAKFEYDYLYIEDYSFTKDINIIWHTIKKVLKHDGITSNSSVTNEKFTGNEE</sequence>
<keyword evidence="4" id="KW-0808">Transferase</keyword>
<dbReference type="InterPro" id="IPR003362">
    <property type="entry name" value="Bact_transf"/>
</dbReference>
<organism evidence="4 5">
    <name type="scientific">Enterococcus lactis</name>
    <dbReference type="NCBI Taxonomy" id="357441"/>
    <lineage>
        <taxon>Bacteria</taxon>
        <taxon>Bacillati</taxon>
        <taxon>Bacillota</taxon>
        <taxon>Bacilli</taxon>
        <taxon>Lactobacillales</taxon>
        <taxon>Enterococcaceae</taxon>
        <taxon>Enterococcus</taxon>
    </lineage>
</organism>
<comment type="similarity">
    <text evidence="1">Belongs to the bacterial sugar transferase family.</text>
</comment>
<dbReference type="AlphaFoldDB" id="A0A7W2AKY1"/>
<keyword evidence="2" id="KW-0472">Membrane</keyword>
<dbReference type="PANTHER" id="PTHR30576:SF8">
    <property type="entry name" value="UNDECAPRENYL-PHOSPHATE GALACTOSE PHOSPHOTRANSFERASE"/>
    <property type="match status" value="1"/>
</dbReference>
<dbReference type="Proteomes" id="UP000531895">
    <property type="component" value="Unassembled WGS sequence"/>
</dbReference>
<name>A0A7W2AKY1_9ENTE</name>
<keyword evidence="2" id="KW-1133">Transmembrane helix</keyword>
<evidence type="ECO:0000256" key="1">
    <source>
        <dbReference type="ARBA" id="ARBA00006464"/>
    </source>
</evidence>
<protein>
    <submittedName>
        <fullName evidence="4">Sugar transferase</fullName>
    </submittedName>
</protein>
<dbReference type="PANTHER" id="PTHR30576">
    <property type="entry name" value="COLANIC BIOSYNTHESIS UDP-GLUCOSE LIPID CARRIER TRANSFERASE"/>
    <property type="match status" value="1"/>
</dbReference>
<keyword evidence="2" id="KW-0812">Transmembrane</keyword>
<dbReference type="RefSeq" id="WP_002334845.1">
    <property type="nucleotide sequence ID" value="NZ_BNJW01000003.1"/>
</dbReference>
<evidence type="ECO:0000313" key="5">
    <source>
        <dbReference type="Proteomes" id="UP000531895"/>
    </source>
</evidence>
<dbReference type="GO" id="GO:0016780">
    <property type="term" value="F:phosphotransferase activity, for other substituted phosphate groups"/>
    <property type="evidence" value="ECO:0007669"/>
    <property type="project" value="TreeGrafter"/>
</dbReference>
<feature type="transmembrane region" description="Helical" evidence="2">
    <location>
        <begin position="15"/>
        <end position="39"/>
    </location>
</feature>
<evidence type="ECO:0000256" key="2">
    <source>
        <dbReference type="SAM" id="Phobius"/>
    </source>
</evidence>
<dbReference type="Pfam" id="PF02397">
    <property type="entry name" value="Bac_transf"/>
    <property type="match status" value="1"/>
</dbReference>
<feature type="domain" description="Bacterial sugar transferase" evidence="3">
    <location>
        <begin position="13"/>
        <end position="188"/>
    </location>
</feature>
<reference evidence="4 5" key="1">
    <citation type="submission" date="2020-07" db="EMBL/GenBank/DDBJ databases">
        <authorList>
            <person name="Feng H."/>
        </authorList>
    </citation>
    <scope>NUCLEOTIDE SEQUENCE [LARGE SCALE GENOMIC DNA]</scope>
    <source>
        <strain evidence="5">s-7</strain>
    </source>
</reference>
<comment type="caution">
    <text evidence="4">The sequence shown here is derived from an EMBL/GenBank/DDBJ whole genome shotgun (WGS) entry which is preliminary data.</text>
</comment>
<evidence type="ECO:0000259" key="3">
    <source>
        <dbReference type="Pfam" id="PF02397"/>
    </source>
</evidence>
<accession>A0A7W2AKY1</accession>
<evidence type="ECO:0000313" key="4">
    <source>
        <dbReference type="EMBL" id="MBA4546406.1"/>
    </source>
</evidence>